<dbReference type="Gene3D" id="3.40.50.1110">
    <property type="entry name" value="SGNH hydrolase"/>
    <property type="match status" value="1"/>
</dbReference>
<evidence type="ECO:0000256" key="1">
    <source>
        <dbReference type="ARBA" id="ARBA00023125"/>
    </source>
</evidence>
<proteinExistence type="predicted"/>
<evidence type="ECO:0000313" key="6">
    <source>
        <dbReference type="Proteomes" id="UP000683360"/>
    </source>
</evidence>
<dbReference type="OrthoDB" id="6771932at2759"/>
<evidence type="ECO:0000259" key="4">
    <source>
        <dbReference type="PROSITE" id="PS50158"/>
    </source>
</evidence>
<dbReference type="GO" id="GO:0008270">
    <property type="term" value="F:zinc ion binding"/>
    <property type="evidence" value="ECO:0007669"/>
    <property type="project" value="UniProtKB-KW"/>
</dbReference>
<gene>
    <name evidence="5" type="ORF">MEDL_63600</name>
</gene>
<dbReference type="Gene3D" id="1.10.150.130">
    <property type="match status" value="1"/>
</dbReference>
<dbReference type="Gene3D" id="4.10.60.10">
    <property type="entry name" value="Zinc finger, CCHC-type"/>
    <property type="match status" value="1"/>
</dbReference>
<keyword evidence="1" id="KW-0238">DNA-binding</keyword>
<evidence type="ECO:0000256" key="2">
    <source>
        <dbReference type="PROSITE-ProRule" id="PRU00047"/>
    </source>
</evidence>
<keyword evidence="2" id="KW-0862">Zinc</keyword>
<accession>A0A8S3VEC9</accession>
<dbReference type="GO" id="GO:0003677">
    <property type="term" value="F:DNA binding"/>
    <property type="evidence" value="ECO:0007669"/>
    <property type="project" value="UniProtKB-KW"/>
</dbReference>
<feature type="region of interest" description="Disordered" evidence="3">
    <location>
        <begin position="483"/>
        <end position="533"/>
    </location>
</feature>
<evidence type="ECO:0000256" key="3">
    <source>
        <dbReference type="SAM" id="MobiDB-lite"/>
    </source>
</evidence>
<organism evidence="5 6">
    <name type="scientific">Mytilus edulis</name>
    <name type="common">Blue mussel</name>
    <dbReference type="NCBI Taxonomy" id="6550"/>
    <lineage>
        <taxon>Eukaryota</taxon>
        <taxon>Metazoa</taxon>
        <taxon>Spiralia</taxon>
        <taxon>Lophotrochozoa</taxon>
        <taxon>Mollusca</taxon>
        <taxon>Bivalvia</taxon>
        <taxon>Autobranchia</taxon>
        <taxon>Pteriomorphia</taxon>
        <taxon>Mytilida</taxon>
        <taxon>Mytiloidea</taxon>
        <taxon>Mytilidae</taxon>
        <taxon>Mytilinae</taxon>
        <taxon>Mytilus</taxon>
    </lineage>
</organism>
<keyword evidence="2" id="KW-0863">Zinc-finger</keyword>
<dbReference type="InterPro" id="IPR001878">
    <property type="entry name" value="Znf_CCHC"/>
</dbReference>
<feature type="domain" description="CCHC-type" evidence="4">
    <location>
        <begin position="443"/>
        <end position="458"/>
    </location>
</feature>
<dbReference type="Proteomes" id="UP000683360">
    <property type="component" value="Unassembled WGS sequence"/>
</dbReference>
<feature type="compositionally biased region" description="Basic and acidic residues" evidence="3">
    <location>
        <begin position="483"/>
        <end position="494"/>
    </location>
</feature>
<dbReference type="CDD" id="cd09275">
    <property type="entry name" value="RNase_HI_RT_DIRS1"/>
    <property type="match status" value="1"/>
</dbReference>
<protein>
    <recommendedName>
        <fullName evidence="4">CCHC-type domain-containing protein</fullName>
    </recommendedName>
</protein>
<dbReference type="PANTHER" id="PTHR35555">
    <property type="entry name" value="ENDONUCLEASE-REVERSE TRANSCRIPTASE"/>
    <property type="match status" value="1"/>
</dbReference>
<dbReference type="SUPFAM" id="SSF52266">
    <property type="entry name" value="SGNH hydrolase"/>
    <property type="match status" value="1"/>
</dbReference>
<keyword evidence="2" id="KW-0479">Metal-binding</keyword>
<dbReference type="SUPFAM" id="SSF47823">
    <property type="entry name" value="lambda integrase-like, N-terminal domain"/>
    <property type="match status" value="1"/>
</dbReference>
<dbReference type="AlphaFoldDB" id="A0A8S3VEC9"/>
<sequence>MMSLEDWSSPDEIFSSDACLEGFGAITSNQYFHAVFPSDITKDQLHINCLELLAIVVAVKIWGKTFCGKKILIFCDNEASVQVINSGSSKDAFMQTCLRELCFIQAKLEVLRFQCKDSAKHAFAESTYKNKKTQLESYFMFCIYFELMPVPATVHVLTLYAQFLSRSFKSVDSIKNYLSSVRYLHLLLDLEYPQFEAFHLRLVLRGLCRIKAHCQKQALPITPHILLQIYKKLDMNSAYDATIWCLFLHAFFLMFRKSNLVPDSISTFDHNKQLCRDSIIFDCKRNFFEKRATIVSASIPKYVSGIDGCTTQAFPGATIGRLTELISSGKVDLISLDFVIVHVGTNNISSSQSVDTIISYFGDLIHKLKKMTFAKLIFTSILPRPVDHMKTGAKAIQIIPIDFLLFHPLDNYLPIGRYFGRIFHAGQPKFQNNNNSEREERTCHKCLKPGHMLFQCPNDWVCKTCKESGHKMLDCPQNFQTVDEHDHDESRQQPENDNIASVDNTDQDENVDHTELEVPTIPPAKKQSGKKPITSKHLLARQLHQKEIKMEIVTM</sequence>
<dbReference type="InterPro" id="IPR010998">
    <property type="entry name" value="Integrase_recombinase_N"/>
</dbReference>
<evidence type="ECO:0000313" key="5">
    <source>
        <dbReference type="EMBL" id="CAG2251975.1"/>
    </source>
</evidence>
<comment type="caution">
    <text evidence="5">The sequence shown here is derived from an EMBL/GenBank/DDBJ whole genome shotgun (WGS) entry which is preliminary data.</text>
</comment>
<dbReference type="SMART" id="SM00343">
    <property type="entry name" value="ZnF_C2HC"/>
    <property type="match status" value="2"/>
</dbReference>
<keyword evidence="6" id="KW-1185">Reference proteome</keyword>
<dbReference type="PROSITE" id="PS50158">
    <property type="entry name" value="ZF_CCHC"/>
    <property type="match status" value="1"/>
</dbReference>
<dbReference type="EMBL" id="CAJPWZ010003103">
    <property type="protein sequence ID" value="CAG2251975.1"/>
    <property type="molecule type" value="Genomic_DNA"/>
</dbReference>
<dbReference type="InterPro" id="IPR036514">
    <property type="entry name" value="SGNH_hydro_sf"/>
</dbReference>
<dbReference type="SUPFAM" id="SSF57756">
    <property type="entry name" value="Retrovirus zinc finger-like domains"/>
    <property type="match status" value="1"/>
</dbReference>
<dbReference type="PANTHER" id="PTHR35555:SF3">
    <property type="entry name" value="ENDONUCLEASE-REVERSE TRANSCRIPTASE"/>
    <property type="match status" value="1"/>
</dbReference>
<dbReference type="InterPro" id="IPR036875">
    <property type="entry name" value="Znf_CCHC_sf"/>
</dbReference>
<reference evidence="5" key="1">
    <citation type="submission" date="2021-03" db="EMBL/GenBank/DDBJ databases">
        <authorList>
            <person name="Bekaert M."/>
        </authorList>
    </citation>
    <scope>NUCLEOTIDE SEQUENCE</scope>
</reference>
<name>A0A8S3VEC9_MYTED</name>
<feature type="compositionally biased region" description="Polar residues" evidence="3">
    <location>
        <begin position="495"/>
        <end position="504"/>
    </location>
</feature>